<dbReference type="InterPro" id="IPR050316">
    <property type="entry name" value="Tyrosinase/Hemocyanin"/>
</dbReference>
<keyword evidence="7" id="KW-1185">Reference proteome</keyword>
<evidence type="ECO:0000313" key="6">
    <source>
        <dbReference type="EMBL" id="MEN3534112.1"/>
    </source>
</evidence>
<dbReference type="SUPFAM" id="SSF48056">
    <property type="entry name" value="Di-copper centre-containing domain"/>
    <property type="match status" value="1"/>
</dbReference>
<keyword evidence="4" id="KW-0186">Copper</keyword>
<reference evidence="6 7" key="1">
    <citation type="submission" date="2024-05" db="EMBL/GenBank/DDBJ databases">
        <title>Microbispora sp.ZYX-F-249.</title>
        <authorList>
            <person name="Xie H."/>
        </authorList>
    </citation>
    <scope>NUCLEOTIDE SEQUENCE [LARGE SCALE GENOMIC DNA]</scope>
    <source>
        <strain evidence="6 7">ZYX-F-249</strain>
    </source>
</reference>
<dbReference type="InterPro" id="IPR002227">
    <property type="entry name" value="Tyrosinase_Cu-bd"/>
</dbReference>
<dbReference type="PANTHER" id="PTHR11474">
    <property type="entry name" value="TYROSINASE FAMILY MEMBER"/>
    <property type="match status" value="1"/>
</dbReference>
<protein>
    <submittedName>
        <fullName evidence="6">Tyrosinase family protein</fullName>
    </submittedName>
</protein>
<dbReference type="RefSeq" id="WP_346224216.1">
    <property type="nucleotide sequence ID" value="NZ_JBDJAW010000002.1"/>
</dbReference>
<evidence type="ECO:0000256" key="3">
    <source>
        <dbReference type="ARBA" id="ARBA00022723"/>
    </source>
</evidence>
<dbReference type="PRINTS" id="PR00092">
    <property type="entry name" value="TYROSINASE"/>
</dbReference>
<dbReference type="Gene3D" id="1.10.1280.10">
    <property type="entry name" value="Di-copper center containing domain from catechol oxidase"/>
    <property type="match status" value="1"/>
</dbReference>
<evidence type="ECO:0000256" key="4">
    <source>
        <dbReference type="ARBA" id="ARBA00023008"/>
    </source>
</evidence>
<evidence type="ECO:0000259" key="5">
    <source>
        <dbReference type="Pfam" id="PF00264"/>
    </source>
</evidence>
<feature type="domain" description="Tyrosinase copper-binding" evidence="5">
    <location>
        <begin position="66"/>
        <end position="249"/>
    </location>
</feature>
<dbReference type="Proteomes" id="UP001447516">
    <property type="component" value="Unassembled WGS sequence"/>
</dbReference>
<dbReference type="PANTHER" id="PTHR11474:SF126">
    <property type="entry name" value="TYROSINASE-LIKE PROTEIN TYR-1-RELATED"/>
    <property type="match status" value="1"/>
</dbReference>
<dbReference type="PROSITE" id="PS51318">
    <property type="entry name" value="TAT"/>
    <property type="match status" value="1"/>
</dbReference>
<evidence type="ECO:0000256" key="1">
    <source>
        <dbReference type="ARBA" id="ARBA00001973"/>
    </source>
</evidence>
<comment type="similarity">
    <text evidence="2">Belongs to the tyrosinase family.</text>
</comment>
<dbReference type="InterPro" id="IPR006311">
    <property type="entry name" value="TAT_signal"/>
</dbReference>
<sequence>MRGPSRRDVLASAVWGTAAIAFGTRGTAAYADPARPQAGLRAGDLTIRRRAGDMTAAQWAAFVRAVHALKSRGTYDALVRTYADGFAATHANGFFLPWQRRYLLHFERELQRVDPAVSVPYWDWPLDGRAPARSAMLSKEYFGGNGSAARDHAVLDGAFAGWTAKIPRAHPLRRSYADGATIPPWATSEVIGNMLKNPDFQVFNMQLEIHIGAVQMGIGGDLAQPAAPNDPLYWVVACFGDLLWHMWRSRHPGAPTRSAYGNVTEESGLPRYGDTVADVLDIEKLGYRYDAAWPRARRTARLPRPR</sequence>
<gene>
    <name evidence="6" type="ORF">AAH991_03275</name>
</gene>
<proteinExistence type="inferred from homology"/>
<comment type="caution">
    <text evidence="6">The sequence shown here is derived from an EMBL/GenBank/DDBJ whole genome shotgun (WGS) entry which is preliminary data.</text>
</comment>
<accession>A0ABV0AFJ4</accession>
<dbReference type="EMBL" id="JBDJAW010000002">
    <property type="protein sequence ID" value="MEN3534112.1"/>
    <property type="molecule type" value="Genomic_DNA"/>
</dbReference>
<name>A0ABV0AFJ4_9ACTN</name>
<keyword evidence="3" id="KW-0479">Metal-binding</keyword>
<organism evidence="6 7">
    <name type="scientific">Microbispora maris</name>
    <dbReference type="NCBI Taxonomy" id="3144104"/>
    <lineage>
        <taxon>Bacteria</taxon>
        <taxon>Bacillati</taxon>
        <taxon>Actinomycetota</taxon>
        <taxon>Actinomycetes</taxon>
        <taxon>Streptosporangiales</taxon>
        <taxon>Streptosporangiaceae</taxon>
        <taxon>Microbispora</taxon>
    </lineage>
</organism>
<dbReference type="InterPro" id="IPR008922">
    <property type="entry name" value="Di-copper_centre_dom_sf"/>
</dbReference>
<evidence type="ECO:0000256" key="2">
    <source>
        <dbReference type="ARBA" id="ARBA00009928"/>
    </source>
</evidence>
<dbReference type="Pfam" id="PF00264">
    <property type="entry name" value="Tyrosinase"/>
    <property type="match status" value="1"/>
</dbReference>
<evidence type="ECO:0000313" key="7">
    <source>
        <dbReference type="Proteomes" id="UP001447516"/>
    </source>
</evidence>
<comment type="cofactor">
    <cofactor evidence="1">
        <name>Cu(2+)</name>
        <dbReference type="ChEBI" id="CHEBI:29036"/>
    </cofactor>
</comment>